<evidence type="ECO:0008006" key="3">
    <source>
        <dbReference type="Google" id="ProtNLM"/>
    </source>
</evidence>
<dbReference type="Proteomes" id="UP000004913">
    <property type="component" value="Unassembled WGS sequence"/>
</dbReference>
<name>F5J3G5_9BACT</name>
<gene>
    <name evidence="1" type="ORF">HMPREF9455_03882</name>
</gene>
<sequence length="291" mass="33128">MSKIRIAGVKRNTKFSPNHIGNDGMIFNLTAECLRNMGYEVREYTESEFVLSEENEKYIFNMARDKSTLKRLKQYEADGAIIINPGTGIENCTRTTMTRLLMDNNIPHPESIIVDVTDDPTKELERMNTGAFWIKRGDSHTIHREDVTYARNIEEAKSILQEFALRDIPNAVINEHLVGDLVKFYGVYGTDFFYWFYPFDLSLTKFGLEAVNGSAKEFPFDLDALKKTCSKAGEVLNVDIYGGDCIIAADGSFKIIDFNDWPSFAPCREKSVPYIAERISQKISANTNTEY</sequence>
<protein>
    <recommendedName>
        <fullName evidence="3">ATP-grasp domain-containing protein</fullName>
    </recommendedName>
</protein>
<accession>F5J3G5</accession>
<dbReference type="RefSeq" id="WP_006801416.1">
    <property type="nucleotide sequence ID" value="NZ_GL891992.1"/>
</dbReference>
<organism evidence="1 2">
    <name type="scientific">Dysgonomonas gadei ATCC BAA-286</name>
    <dbReference type="NCBI Taxonomy" id="742766"/>
    <lineage>
        <taxon>Bacteria</taxon>
        <taxon>Pseudomonadati</taxon>
        <taxon>Bacteroidota</taxon>
        <taxon>Bacteroidia</taxon>
        <taxon>Bacteroidales</taxon>
        <taxon>Dysgonomonadaceae</taxon>
        <taxon>Dysgonomonas</taxon>
    </lineage>
</organism>
<dbReference type="eggNOG" id="COG0189">
    <property type="taxonomic scope" value="Bacteria"/>
</dbReference>
<dbReference type="SUPFAM" id="SSF56059">
    <property type="entry name" value="Glutathione synthetase ATP-binding domain-like"/>
    <property type="match status" value="1"/>
</dbReference>
<comment type="caution">
    <text evidence="1">The sequence shown here is derived from an EMBL/GenBank/DDBJ whole genome shotgun (WGS) entry which is preliminary data.</text>
</comment>
<dbReference type="OrthoDB" id="9799627at2"/>
<dbReference type="AlphaFoldDB" id="F5J3G5"/>
<dbReference type="STRING" id="742766.HMPREF9455_03882"/>
<evidence type="ECO:0000313" key="1">
    <source>
        <dbReference type="EMBL" id="EGJ99750.1"/>
    </source>
</evidence>
<reference evidence="1 2" key="1">
    <citation type="submission" date="2011-04" db="EMBL/GenBank/DDBJ databases">
        <title>The Genome Sequence of Dysgonomonas gadei ATCC BAA-286.</title>
        <authorList>
            <consortium name="The Broad Institute Genome Sequencing Platform"/>
            <person name="Earl A."/>
            <person name="Ward D."/>
            <person name="Feldgarden M."/>
            <person name="Gevers D."/>
            <person name="Pudlo N."/>
            <person name="Martens E."/>
            <person name="Allen-Vercoe E."/>
            <person name="Young S.K."/>
            <person name="Zeng Q."/>
            <person name="Gargeya S."/>
            <person name="Fitzgerald M."/>
            <person name="Haas B."/>
            <person name="Abouelleil A."/>
            <person name="Alvarado L."/>
            <person name="Arachchi H.M."/>
            <person name="Berlin A."/>
            <person name="Brown A."/>
            <person name="Chapman S.B."/>
            <person name="Chen Z."/>
            <person name="Dunbar C."/>
            <person name="Freedman E."/>
            <person name="Gearin G."/>
            <person name="Gellesch M."/>
            <person name="Goldberg J."/>
            <person name="Griggs A."/>
            <person name="Gujja S."/>
            <person name="Heiman D."/>
            <person name="Howarth C."/>
            <person name="Larson L."/>
            <person name="Lui A."/>
            <person name="MacDonald P.J.P."/>
            <person name="Mehta T."/>
            <person name="Montmayeur A."/>
            <person name="Murphy C."/>
            <person name="Neiman D."/>
            <person name="Pearson M."/>
            <person name="Priest M."/>
            <person name="Roberts A."/>
            <person name="Saif S."/>
            <person name="Shea T."/>
            <person name="Shenoy N."/>
            <person name="Sisk P."/>
            <person name="Stolte C."/>
            <person name="Sykes S."/>
            <person name="Yandava C."/>
            <person name="Wortman J."/>
            <person name="Nusbaum C."/>
            <person name="Birren B."/>
        </authorList>
    </citation>
    <scope>NUCLEOTIDE SEQUENCE [LARGE SCALE GENOMIC DNA]</scope>
    <source>
        <strain evidence="1 2">ATCC BAA-286</strain>
    </source>
</reference>
<evidence type="ECO:0000313" key="2">
    <source>
        <dbReference type="Proteomes" id="UP000004913"/>
    </source>
</evidence>
<dbReference type="HOGENOM" id="CLU_094950_0_0_10"/>
<dbReference type="EMBL" id="ADLV01000053">
    <property type="protein sequence ID" value="EGJ99750.1"/>
    <property type="molecule type" value="Genomic_DNA"/>
</dbReference>
<proteinExistence type="predicted"/>
<keyword evidence="2" id="KW-1185">Reference proteome</keyword>